<accession>A0ABV4XNY2</accession>
<keyword evidence="2" id="KW-1185">Reference proteome</keyword>
<comment type="caution">
    <text evidence="1">The sequence shown here is derived from an EMBL/GenBank/DDBJ whole genome shotgun (WGS) entry which is preliminary data.</text>
</comment>
<proteinExistence type="predicted"/>
<dbReference type="Proteomes" id="UP001576784">
    <property type="component" value="Unassembled WGS sequence"/>
</dbReference>
<evidence type="ECO:0000313" key="1">
    <source>
        <dbReference type="EMBL" id="MFB2892968.1"/>
    </source>
</evidence>
<protein>
    <recommendedName>
        <fullName evidence="3">HNH endonuclease</fullName>
    </recommendedName>
</protein>
<reference evidence="1 2" key="1">
    <citation type="submission" date="2024-09" db="EMBL/GenBank/DDBJ databases">
        <title>Floridaenema gen nov. (Aerosakkonemataceae, Aerosakkonematales ord. nov., Cyanobacteria) from benthic tropical and subtropical fresh waters, with the description of four new species.</title>
        <authorList>
            <person name="Moretto J.A."/>
            <person name="Berthold D.E."/>
            <person name="Lefler F.W."/>
            <person name="Huang I.-S."/>
            <person name="Laughinghouse H. IV."/>
        </authorList>
    </citation>
    <scope>NUCLEOTIDE SEQUENCE [LARGE SCALE GENOMIC DNA]</scope>
    <source>
        <strain evidence="1 2">BLCC-F50</strain>
    </source>
</reference>
<name>A0ABV4XNY2_9CYAN</name>
<evidence type="ECO:0008006" key="3">
    <source>
        <dbReference type="Google" id="ProtNLM"/>
    </source>
</evidence>
<evidence type="ECO:0000313" key="2">
    <source>
        <dbReference type="Proteomes" id="UP001576784"/>
    </source>
</evidence>
<gene>
    <name evidence="1" type="ORF">ACE1CI_08545</name>
</gene>
<organism evidence="1 2">
    <name type="scientific">Floridaenema flaviceps BLCC-F50</name>
    <dbReference type="NCBI Taxonomy" id="3153642"/>
    <lineage>
        <taxon>Bacteria</taxon>
        <taxon>Bacillati</taxon>
        <taxon>Cyanobacteriota</taxon>
        <taxon>Cyanophyceae</taxon>
        <taxon>Oscillatoriophycideae</taxon>
        <taxon>Aerosakkonematales</taxon>
        <taxon>Aerosakkonemataceae</taxon>
        <taxon>Floridanema</taxon>
        <taxon>Floridanema flaviceps</taxon>
    </lineage>
</organism>
<dbReference type="RefSeq" id="WP_374791898.1">
    <property type="nucleotide sequence ID" value="NZ_JBHFNR010000059.1"/>
</dbReference>
<sequence>MCGGCRTKVRRYITKNAAVKLLGGKCQRCGWQGALPGYEFHHIDPDTKEFQIGNVANKSWEVIQRELEKCELLCACCHRIEHSKHDQVLIDQAAKYKGRLLGG</sequence>
<dbReference type="EMBL" id="JBHFNR010000059">
    <property type="protein sequence ID" value="MFB2892968.1"/>
    <property type="molecule type" value="Genomic_DNA"/>
</dbReference>